<sequence length="76" mass="8552">MNDKTKVIKKKCLQIIMVIIFTLPLTSLAQNEEKNSSLEVTGSADVYFTYDFSEQDNIPTSFSDNRNSLSIGMLDV</sequence>
<gene>
    <name evidence="1" type="ORF">MNBD_BACTEROID06-274</name>
</gene>
<reference evidence="1" key="1">
    <citation type="submission" date="2018-06" db="EMBL/GenBank/DDBJ databases">
        <authorList>
            <person name="Zhirakovskaya E."/>
        </authorList>
    </citation>
    <scope>NUCLEOTIDE SEQUENCE</scope>
</reference>
<dbReference type="EMBL" id="UOES01000387">
    <property type="protein sequence ID" value="VAW28340.1"/>
    <property type="molecule type" value="Genomic_DNA"/>
</dbReference>
<feature type="non-terminal residue" evidence="1">
    <location>
        <position position="76"/>
    </location>
</feature>
<accession>A0A3B0UGR8</accession>
<protein>
    <submittedName>
        <fullName evidence="1">Uncharacterized protein</fullName>
    </submittedName>
</protein>
<name>A0A3B0UGR8_9ZZZZ</name>
<organism evidence="1">
    <name type="scientific">hydrothermal vent metagenome</name>
    <dbReference type="NCBI Taxonomy" id="652676"/>
    <lineage>
        <taxon>unclassified sequences</taxon>
        <taxon>metagenomes</taxon>
        <taxon>ecological metagenomes</taxon>
    </lineage>
</organism>
<evidence type="ECO:0000313" key="1">
    <source>
        <dbReference type="EMBL" id="VAW28340.1"/>
    </source>
</evidence>
<proteinExistence type="predicted"/>
<dbReference type="AlphaFoldDB" id="A0A3B0UGR8"/>